<organism evidence="6 7">
    <name type="scientific">Piscinibacter koreensis</name>
    <dbReference type="NCBI Taxonomy" id="2742824"/>
    <lineage>
        <taxon>Bacteria</taxon>
        <taxon>Pseudomonadati</taxon>
        <taxon>Pseudomonadota</taxon>
        <taxon>Betaproteobacteria</taxon>
        <taxon>Burkholderiales</taxon>
        <taxon>Sphaerotilaceae</taxon>
        <taxon>Piscinibacter</taxon>
    </lineage>
</organism>
<protein>
    <submittedName>
        <fullName evidence="6">Response regulator transcription factor</fullName>
    </submittedName>
</protein>
<feature type="domain" description="Response regulatory" evidence="5">
    <location>
        <begin position="7"/>
        <end position="123"/>
    </location>
</feature>
<evidence type="ECO:0000259" key="4">
    <source>
        <dbReference type="PROSITE" id="PS50043"/>
    </source>
</evidence>
<dbReference type="PANTHER" id="PTHR43214:SF43">
    <property type="entry name" value="TWO-COMPONENT RESPONSE REGULATOR"/>
    <property type="match status" value="1"/>
</dbReference>
<proteinExistence type="predicted"/>
<dbReference type="InterPro" id="IPR039420">
    <property type="entry name" value="WalR-like"/>
</dbReference>
<evidence type="ECO:0000256" key="1">
    <source>
        <dbReference type="ARBA" id="ARBA00022553"/>
    </source>
</evidence>
<dbReference type="InterPro" id="IPR000792">
    <property type="entry name" value="Tscrpt_reg_LuxR_C"/>
</dbReference>
<reference evidence="6 7" key="1">
    <citation type="submission" date="2020-06" db="EMBL/GenBank/DDBJ databases">
        <title>Schlegella sp. ID0723 isolated from air conditioner.</title>
        <authorList>
            <person name="Kim D.Y."/>
            <person name="Kim D.-U."/>
        </authorList>
    </citation>
    <scope>NUCLEOTIDE SEQUENCE [LARGE SCALE GENOMIC DNA]</scope>
    <source>
        <strain evidence="6 7">ID0723</strain>
    </source>
</reference>
<evidence type="ECO:0000313" key="6">
    <source>
        <dbReference type="EMBL" id="NUZ07367.1"/>
    </source>
</evidence>
<evidence type="ECO:0000313" key="7">
    <source>
        <dbReference type="Proteomes" id="UP000529637"/>
    </source>
</evidence>
<dbReference type="SUPFAM" id="SSF52172">
    <property type="entry name" value="CheY-like"/>
    <property type="match status" value="1"/>
</dbReference>
<dbReference type="InterPro" id="IPR001789">
    <property type="entry name" value="Sig_transdc_resp-reg_receiver"/>
</dbReference>
<dbReference type="PANTHER" id="PTHR43214">
    <property type="entry name" value="TWO-COMPONENT RESPONSE REGULATOR"/>
    <property type="match status" value="1"/>
</dbReference>
<accession>A0A7Y6TXQ8</accession>
<evidence type="ECO:0000256" key="2">
    <source>
        <dbReference type="ARBA" id="ARBA00023125"/>
    </source>
</evidence>
<dbReference type="PROSITE" id="PS00622">
    <property type="entry name" value="HTH_LUXR_1"/>
    <property type="match status" value="1"/>
</dbReference>
<keyword evidence="7" id="KW-1185">Reference proteome</keyword>
<sequence>MSDAAIRVFLVDDHPLVRDWLKALLQTEPGFEVTGEADEQAAALAAMSADPPDVAVVDLSLRRGSGMELIKALRARLPAVRVLVLSMHEEIRDVERALRAGARGYVMKGASSGQIVPAIRWVHSGKIYATPEVFSRLAERLTQAAGDEIDHVDRLSDRELEVFRRLGEGQTTRRIADELYVSQKTVQTYCARIKEKIGLDDGAELTLAAIRWCGLNRE</sequence>
<dbReference type="InterPro" id="IPR016032">
    <property type="entry name" value="Sig_transdc_resp-reg_C-effctor"/>
</dbReference>
<feature type="domain" description="HTH luxR-type" evidence="4">
    <location>
        <begin position="148"/>
        <end position="213"/>
    </location>
</feature>
<dbReference type="Proteomes" id="UP000529637">
    <property type="component" value="Unassembled WGS sequence"/>
</dbReference>
<dbReference type="AlphaFoldDB" id="A0A7Y6TXQ8"/>
<gene>
    <name evidence="6" type="ORF">HQN59_16510</name>
</gene>
<dbReference type="RefSeq" id="WP_176070208.1">
    <property type="nucleotide sequence ID" value="NZ_JABWMJ010000007.1"/>
</dbReference>
<dbReference type="Pfam" id="PF00196">
    <property type="entry name" value="GerE"/>
    <property type="match status" value="1"/>
</dbReference>
<dbReference type="Pfam" id="PF00072">
    <property type="entry name" value="Response_reg"/>
    <property type="match status" value="1"/>
</dbReference>
<keyword evidence="1 3" id="KW-0597">Phosphoprotein</keyword>
<dbReference type="GO" id="GO:0000160">
    <property type="term" value="P:phosphorelay signal transduction system"/>
    <property type="evidence" value="ECO:0007669"/>
    <property type="project" value="InterPro"/>
</dbReference>
<comment type="caution">
    <text evidence="6">The sequence shown here is derived from an EMBL/GenBank/DDBJ whole genome shotgun (WGS) entry which is preliminary data.</text>
</comment>
<evidence type="ECO:0000259" key="5">
    <source>
        <dbReference type="PROSITE" id="PS50110"/>
    </source>
</evidence>
<name>A0A7Y6TXQ8_9BURK</name>
<dbReference type="SUPFAM" id="SSF46894">
    <property type="entry name" value="C-terminal effector domain of the bipartite response regulators"/>
    <property type="match status" value="1"/>
</dbReference>
<dbReference type="InterPro" id="IPR058245">
    <property type="entry name" value="NreC/VraR/RcsB-like_REC"/>
</dbReference>
<evidence type="ECO:0000256" key="3">
    <source>
        <dbReference type="PROSITE-ProRule" id="PRU00169"/>
    </source>
</evidence>
<dbReference type="SMART" id="SM00448">
    <property type="entry name" value="REC"/>
    <property type="match status" value="1"/>
</dbReference>
<dbReference type="CDD" id="cd06170">
    <property type="entry name" value="LuxR_C_like"/>
    <property type="match status" value="1"/>
</dbReference>
<dbReference type="PROSITE" id="PS50110">
    <property type="entry name" value="RESPONSE_REGULATORY"/>
    <property type="match status" value="1"/>
</dbReference>
<dbReference type="GO" id="GO:0003677">
    <property type="term" value="F:DNA binding"/>
    <property type="evidence" value="ECO:0007669"/>
    <property type="project" value="UniProtKB-KW"/>
</dbReference>
<dbReference type="Gene3D" id="3.40.50.2300">
    <property type="match status" value="1"/>
</dbReference>
<dbReference type="PRINTS" id="PR00038">
    <property type="entry name" value="HTHLUXR"/>
</dbReference>
<keyword evidence="2" id="KW-0238">DNA-binding</keyword>
<dbReference type="EMBL" id="JABWMJ010000007">
    <property type="protein sequence ID" value="NUZ07367.1"/>
    <property type="molecule type" value="Genomic_DNA"/>
</dbReference>
<dbReference type="InterPro" id="IPR011006">
    <property type="entry name" value="CheY-like_superfamily"/>
</dbReference>
<feature type="modified residue" description="4-aspartylphosphate" evidence="3">
    <location>
        <position position="58"/>
    </location>
</feature>
<dbReference type="CDD" id="cd17535">
    <property type="entry name" value="REC_NarL-like"/>
    <property type="match status" value="1"/>
</dbReference>
<dbReference type="PROSITE" id="PS50043">
    <property type="entry name" value="HTH_LUXR_2"/>
    <property type="match status" value="1"/>
</dbReference>
<dbReference type="SMART" id="SM00421">
    <property type="entry name" value="HTH_LUXR"/>
    <property type="match status" value="1"/>
</dbReference>
<dbReference type="GO" id="GO:0006355">
    <property type="term" value="P:regulation of DNA-templated transcription"/>
    <property type="evidence" value="ECO:0007669"/>
    <property type="project" value="InterPro"/>
</dbReference>